<name>A0A1T4L5K1_9FIRM</name>
<protein>
    <submittedName>
        <fullName evidence="1">Uncharacterized protein</fullName>
    </submittedName>
</protein>
<reference evidence="1 2" key="1">
    <citation type="submission" date="2017-02" db="EMBL/GenBank/DDBJ databases">
        <authorList>
            <person name="Peterson S.W."/>
        </authorList>
    </citation>
    <scope>NUCLEOTIDE SEQUENCE [LARGE SCALE GENOMIC DNA]</scope>
    <source>
        <strain evidence="1 2">ATCC 17233</strain>
    </source>
</reference>
<proteinExistence type="predicted"/>
<dbReference type="EMBL" id="FUXA01000005">
    <property type="protein sequence ID" value="SJZ49944.1"/>
    <property type="molecule type" value="Genomic_DNA"/>
</dbReference>
<accession>A0A1T4L5K1</accession>
<sequence>MGTCYKGGADHYHSITENLDSMRKEYKYHNGLFGEPGQSKNKSIRNIVSDDPAKTAQEFYDNLAHGGIETELLYKDGSIKGYQTTMEDGTIINWRIVSSSADKSPAVDIDVQFSNDHGDLVTQKIHFVSER</sequence>
<dbReference type="AlphaFoldDB" id="A0A1T4L5K1"/>
<dbReference type="OrthoDB" id="2046476at2"/>
<dbReference type="RefSeq" id="WP_078786401.1">
    <property type="nucleotide sequence ID" value="NZ_FMTO01000005.1"/>
</dbReference>
<evidence type="ECO:0000313" key="2">
    <source>
        <dbReference type="Proteomes" id="UP000189857"/>
    </source>
</evidence>
<gene>
    <name evidence="1" type="ORF">SAMN02745110_00678</name>
</gene>
<keyword evidence="2" id="KW-1185">Reference proteome</keyword>
<evidence type="ECO:0000313" key="1">
    <source>
        <dbReference type="EMBL" id="SJZ49944.1"/>
    </source>
</evidence>
<organism evidence="1 2">
    <name type="scientific">Eubacterium ruminantium</name>
    <dbReference type="NCBI Taxonomy" id="42322"/>
    <lineage>
        <taxon>Bacteria</taxon>
        <taxon>Bacillati</taxon>
        <taxon>Bacillota</taxon>
        <taxon>Clostridia</taxon>
        <taxon>Eubacteriales</taxon>
        <taxon>Eubacteriaceae</taxon>
        <taxon>Eubacterium</taxon>
    </lineage>
</organism>
<dbReference type="Proteomes" id="UP000189857">
    <property type="component" value="Unassembled WGS sequence"/>
</dbReference>